<evidence type="ECO:0000256" key="7">
    <source>
        <dbReference type="ARBA" id="ARBA00023118"/>
    </source>
</evidence>
<keyword evidence="4 9" id="KW-0202">Cytokine</keyword>
<evidence type="ECO:0000256" key="4">
    <source>
        <dbReference type="ARBA" id="ARBA00022514"/>
    </source>
</evidence>
<evidence type="ECO:0000256" key="10">
    <source>
        <dbReference type="SAM" id="SignalP"/>
    </source>
</evidence>
<dbReference type="SMART" id="SM00076">
    <property type="entry name" value="IFabd"/>
    <property type="match status" value="1"/>
</dbReference>
<keyword evidence="12" id="KW-1185">Reference proteome</keyword>
<dbReference type="FunCoup" id="G1NR05">
    <property type="interactions" value="42"/>
</dbReference>
<reference evidence="11" key="3">
    <citation type="submission" date="2025-09" db="UniProtKB">
        <authorList>
            <consortium name="Ensembl"/>
        </authorList>
    </citation>
    <scope>IDENTIFICATION</scope>
</reference>
<evidence type="ECO:0000256" key="6">
    <source>
        <dbReference type="ARBA" id="ARBA00022729"/>
    </source>
</evidence>
<dbReference type="HOGENOM" id="CLU_109427_1_0_1"/>
<dbReference type="Pfam" id="PF00143">
    <property type="entry name" value="Interferon"/>
    <property type="match status" value="1"/>
</dbReference>
<evidence type="ECO:0000256" key="1">
    <source>
        <dbReference type="ARBA" id="ARBA00002718"/>
    </source>
</evidence>
<dbReference type="OrthoDB" id="9110568at2759"/>
<name>G1NR05_MELGA</name>
<dbReference type="GO" id="GO:0006955">
    <property type="term" value="P:immune response"/>
    <property type="evidence" value="ECO:0007669"/>
    <property type="project" value="UniProtKB-ARBA"/>
</dbReference>
<dbReference type="AlphaFoldDB" id="G1NR05"/>
<dbReference type="GO" id="GO:0051607">
    <property type="term" value="P:defense response to virus"/>
    <property type="evidence" value="ECO:0007669"/>
    <property type="project" value="UniProtKB-KW"/>
</dbReference>
<evidence type="ECO:0000256" key="3">
    <source>
        <dbReference type="ARBA" id="ARBA00011033"/>
    </source>
</evidence>
<feature type="chain" id="PRO_5003417430" description="Interferon alpha" evidence="10">
    <location>
        <begin position="27"/>
        <end position="204"/>
    </location>
</feature>
<dbReference type="InterPro" id="IPR000471">
    <property type="entry name" value="Interferon_alpha/beta/delta"/>
</dbReference>
<dbReference type="PANTHER" id="PTHR11691:SF73">
    <property type="entry name" value="INTERFERON BETA"/>
    <property type="match status" value="1"/>
</dbReference>
<dbReference type="GO" id="GO:0005125">
    <property type="term" value="F:cytokine activity"/>
    <property type="evidence" value="ECO:0007669"/>
    <property type="project" value="UniProtKB-KW"/>
</dbReference>
<accession>G1NR05</accession>
<evidence type="ECO:0000256" key="9">
    <source>
        <dbReference type="RuleBase" id="RU000436"/>
    </source>
</evidence>
<keyword evidence="6 10" id="KW-0732">Signal</keyword>
<dbReference type="Proteomes" id="UP000001645">
    <property type="component" value="Chromosome Z"/>
</dbReference>
<dbReference type="GeneTree" id="ENSGT01000000214430"/>
<sequence length="204" mass="23447">MPVNPQSPGMHSILLLLLLLPALTAAFSCNHLRHQDANFSWKSLQLLQKAAPPPPQNCPQQDVTYPFPETVLESKDKKQAAIITLHILQQLFNILSSPHTPAHWIDHAHHSLLNQMQHYIHHLEQCFVDQGTRSQKQGPRNSHLSINKYFRSIHNFLQRNNYSACSWDHVRLHARTCFQNVDTLIQQMKSQDPLTASSKHLNIQ</sequence>
<gene>
    <name evidence="11" type="primary">LOC109363864</name>
</gene>
<dbReference type="PANTHER" id="PTHR11691">
    <property type="entry name" value="TYPE I INTERFERON"/>
    <property type="match status" value="1"/>
</dbReference>
<dbReference type="Ensembl" id="ENSMGAT00000017290.3">
    <property type="protein sequence ID" value="ENSMGAP00000016316.2"/>
    <property type="gene ID" value="ENSMGAG00000015376.3"/>
</dbReference>
<dbReference type="GO" id="GO:0005615">
    <property type="term" value="C:extracellular space"/>
    <property type="evidence" value="ECO:0007669"/>
    <property type="project" value="UniProtKB-KW"/>
</dbReference>
<dbReference type="SUPFAM" id="SSF47266">
    <property type="entry name" value="4-helical cytokines"/>
    <property type="match status" value="1"/>
</dbReference>
<reference evidence="11 12" key="1">
    <citation type="journal article" date="2010" name="PLoS Biol.">
        <title>Multi-platform next-generation sequencing of the domestic turkey (Meleagris gallopavo): genome assembly and analysis.</title>
        <authorList>
            <person name="Dalloul R.A."/>
            <person name="Long J.A."/>
            <person name="Zimin A.V."/>
            <person name="Aslam L."/>
            <person name="Beal K."/>
            <person name="Blomberg L.A."/>
            <person name="Bouffard P."/>
            <person name="Burt D.W."/>
            <person name="Crasta O."/>
            <person name="Crooijmans R.P."/>
            <person name="Cooper K."/>
            <person name="Coulombe R.A."/>
            <person name="De S."/>
            <person name="Delany M.E."/>
            <person name="Dodgson J.B."/>
            <person name="Dong J.J."/>
            <person name="Evans C."/>
            <person name="Frederickson K.M."/>
            <person name="Flicek P."/>
            <person name="Florea L."/>
            <person name="Folkerts O."/>
            <person name="Groenen M.A."/>
            <person name="Harkins T.T."/>
            <person name="Herrero J."/>
            <person name="Hoffmann S."/>
            <person name="Megens H.J."/>
            <person name="Jiang A."/>
            <person name="de Jong P."/>
            <person name="Kaiser P."/>
            <person name="Kim H."/>
            <person name="Kim K.W."/>
            <person name="Kim S."/>
            <person name="Langenberger D."/>
            <person name="Lee M.K."/>
            <person name="Lee T."/>
            <person name="Mane S."/>
            <person name="Marcais G."/>
            <person name="Marz M."/>
            <person name="McElroy A.P."/>
            <person name="Modise T."/>
            <person name="Nefedov M."/>
            <person name="Notredame C."/>
            <person name="Paton I.R."/>
            <person name="Payne W.S."/>
            <person name="Pertea G."/>
            <person name="Prickett D."/>
            <person name="Puiu D."/>
            <person name="Qioa D."/>
            <person name="Raineri E."/>
            <person name="Ruffier M."/>
            <person name="Salzberg S.L."/>
            <person name="Schatz M.C."/>
            <person name="Scheuring C."/>
            <person name="Schmidt C.J."/>
            <person name="Schroeder S."/>
            <person name="Searle S.M."/>
            <person name="Smith E.J."/>
            <person name="Smith J."/>
            <person name="Sonstegard T.S."/>
            <person name="Stadler P.F."/>
            <person name="Tafer H."/>
            <person name="Tu Z.J."/>
            <person name="Van Tassell C.P."/>
            <person name="Vilella A.J."/>
            <person name="Williams K.P."/>
            <person name="Yorke J.A."/>
            <person name="Zhang L."/>
            <person name="Zhang H.B."/>
            <person name="Zhang X."/>
            <person name="Zhang Y."/>
            <person name="Reed K.M."/>
        </authorList>
    </citation>
    <scope>NUCLEOTIDE SEQUENCE [LARGE SCALE GENOMIC DNA]</scope>
</reference>
<dbReference type="InParanoid" id="G1NR05"/>
<comment type="subcellular location">
    <subcellularLocation>
        <location evidence="2">Secreted</location>
    </subcellularLocation>
</comment>
<evidence type="ECO:0000256" key="5">
    <source>
        <dbReference type="ARBA" id="ARBA00022525"/>
    </source>
</evidence>
<reference evidence="11" key="2">
    <citation type="submission" date="2025-08" db="UniProtKB">
        <authorList>
            <consortium name="Ensembl"/>
        </authorList>
    </citation>
    <scope>IDENTIFICATION</scope>
</reference>
<dbReference type="InterPro" id="IPR009079">
    <property type="entry name" value="4_helix_cytokine-like_core"/>
</dbReference>
<comment type="similarity">
    <text evidence="3 9">Belongs to the alpha/beta interferon family.</text>
</comment>
<protein>
    <recommendedName>
        <fullName evidence="13">Interferon alpha</fullName>
    </recommendedName>
</protein>
<dbReference type="Gene3D" id="1.20.1250.10">
    <property type="match status" value="1"/>
</dbReference>
<evidence type="ECO:0000313" key="11">
    <source>
        <dbReference type="Ensembl" id="ENSMGAP00000016316.2"/>
    </source>
</evidence>
<comment type="function">
    <text evidence="1">Has antiviral activities.</text>
</comment>
<proteinExistence type="inferred from homology"/>
<keyword evidence="7 9" id="KW-0051">Antiviral defense</keyword>
<organism evidence="11 12">
    <name type="scientific">Meleagris gallopavo</name>
    <name type="common">Wild turkey</name>
    <dbReference type="NCBI Taxonomy" id="9103"/>
    <lineage>
        <taxon>Eukaryota</taxon>
        <taxon>Metazoa</taxon>
        <taxon>Chordata</taxon>
        <taxon>Craniata</taxon>
        <taxon>Vertebrata</taxon>
        <taxon>Euteleostomi</taxon>
        <taxon>Archelosauria</taxon>
        <taxon>Archosauria</taxon>
        <taxon>Dinosauria</taxon>
        <taxon>Saurischia</taxon>
        <taxon>Theropoda</taxon>
        <taxon>Coelurosauria</taxon>
        <taxon>Aves</taxon>
        <taxon>Neognathae</taxon>
        <taxon>Galloanserae</taxon>
        <taxon>Galliformes</taxon>
        <taxon>Phasianidae</taxon>
        <taxon>Meleagridinae</taxon>
        <taxon>Meleagris</taxon>
    </lineage>
</organism>
<dbReference type="GO" id="GO:0005126">
    <property type="term" value="F:cytokine receptor binding"/>
    <property type="evidence" value="ECO:0007669"/>
    <property type="project" value="InterPro"/>
</dbReference>
<dbReference type="Bgee" id="ENSMGAG00000015376">
    <property type="expression patterns" value="Expressed in jejunum and 1 other cell type or tissue"/>
</dbReference>
<dbReference type="OMA" id="LECHAPC"/>
<evidence type="ECO:0000256" key="2">
    <source>
        <dbReference type="ARBA" id="ARBA00004613"/>
    </source>
</evidence>
<keyword evidence="8" id="KW-1015">Disulfide bond</keyword>
<keyword evidence="5" id="KW-0964">Secreted</keyword>
<evidence type="ECO:0000256" key="8">
    <source>
        <dbReference type="ARBA" id="ARBA00023157"/>
    </source>
</evidence>
<evidence type="ECO:0008006" key="13">
    <source>
        <dbReference type="Google" id="ProtNLM"/>
    </source>
</evidence>
<feature type="signal peptide" evidence="10">
    <location>
        <begin position="1"/>
        <end position="26"/>
    </location>
</feature>
<evidence type="ECO:0000313" key="12">
    <source>
        <dbReference type="Proteomes" id="UP000001645"/>
    </source>
</evidence>